<dbReference type="Proteomes" id="UP001626550">
    <property type="component" value="Unassembled WGS sequence"/>
</dbReference>
<feature type="domain" description="USP" evidence="1">
    <location>
        <begin position="404"/>
        <end position="723"/>
    </location>
</feature>
<dbReference type="PROSITE" id="PS50235">
    <property type="entry name" value="USP_3"/>
    <property type="match status" value="1"/>
</dbReference>
<sequence length="724" mass="82199">MITSNKLDIKLTPKELLIFKVSLSEKSYKIFKSLVFAGLAADMEELKTFLINHKNCNLDYACSRCIEVTKSFALLEDDDLEIFCNTLDELSDRISKQKGSRNSDLYLDLTRALLELLCTLTVNMTNEMSIRICLCIVNLLDTLFCESDSRITEHTYYEILRLLTSHKSKHDSAVGIFFIYFGIHHPDAIAGIVDTLLDVNNIDLETTFLILDKFLHWSSWSHEKYFWSSNGIEVWLISLVCASSRLVDLEKVLLYCQQHLKSLLTFLEEDHPRAPLGSLLRTITFIALAGFDWLPFDKHFAMVLKAVLPHKKALETIDGNVVFFDMIQSALKQETPEDQSTAALLNAHRLKQLSTKLSSCGSEILDLWKKAWQNVLAKGQALPRNFCIAPFPDLVRSARVGEFVGLRNRGNVCFGNSALQVLLHCTSFRELLSRDPQPGISEQNRHILKNLTDFFIKIAEAKGSLDSFHCITETSPRHFKARQQQDAGEYLSYVLNALIESMQPANTKQSPFNGELILETFCSQCDCCCKNPAEQFLLFFLPLLEPAPVVSASLLGGATSRAKQGRTEPCSSDQKKSPTLQQLMERYFSVISAENQIKECDHDNSKQRALFTCLPRCLFISLKIFNYSPEEGAVKITAPVTFTQELEISSSWIKSKTQPVKYQLKSIILHKGASIQHGHYIAIIRKDRFKWACLDDDFINFDSLHNLLKTTRATPYILSYEECD</sequence>
<dbReference type="EMBL" id="JBJKFK010000988">
    <property type="protein sequence ID" value="KAL3314478.1"/>
    <property type="molecule type" value="Genomic_DNA"/>
</dbReference>
<dbReference type="GO" id="GO:0016787">
    <property type="term" value="F:hydrolase activity"/>
    <property type="evidence" value="ECO:0007669"/>
    <property type="project" value="UniProtKB-KW"/>
</dbReference>
<keyword evidence="2" id="KW-0378">Hydrolase</keyword>
<keyword evidence="3" id="KW-1185">Reference proteome</keyword>
<dbReference type="InterPro" id="IPR001394">
    <property type="entry name" value="Peptidase_C19_UCH"/>
</dbReference>
<comment type="caution">
    <text evidence="2">The sequence shown here is derived from an EMBL/GenBank/DDBJ whole genome shotgun (WGS) entry which is preliminary data.</text>
</comment>
<accession>A0ABD2Q4Y5</accession>
<dbReference type="PANTHER" id="PTHR24006">
    <property type="entry name" value="UBIQUITIN CARBOXYL-TERMINAL HYDROLASE"/>
    <property type="match status" value="1"/>
</dbReference>
<proteinExistence type="predicted"/>
<name>A0ABD2Q4Y5_9PLAT</name>
<dbReference type="InterPro" id="IPR028889">
    <property type="entry name" value="USP"/>
</dbReference>
<evidence type="ECO:0000313" key="3">
    <source>
        <dbReference type="Proteomes" id="UP001626550"/>
    </source>
</evidence>
<dbReference type="Pfam" id="PF00443">
    <property type="entry name" value="UCH"/>
    <property type="match status" value="1"/>
</dbReference>
<gene>
    <name evidence="2" type="primary">USP12</name>
    <name evidence="2" type="ORF">Ciccas_006905</name>
</gene>
<dbReference type="InterPro" id="IPR050164">
    <property type="entry name" value="Peptidase_C19"/>
</dbReference>
<organism evidence="2 3">
    <name type="scientific">Cichlidogyrus casuarinus</name>
    <dbReference type="NCBI Taxonomy" id="1844966"/>
    <lineage>
        <taxon>Eukaryota</taxon>
        <taxon>Metazoa</taxon>
        <taxon>Spiralia</taxon>
        <taxon>Lophotrochozoa</taxon>
        <taxon>Platyhelminthes</taxon>
        <taxon>Monogenea</taxon>
        <taxon>Monopisthocotylea</taxon>
        <taxon>Dactylogyridea</taxon>
        <taxon>Ancyrocephalidae</taxon>
        <taxon>Cichlidogyrus</taxon>
    </lineage>
</organism>
<dbReference type="SUPFAM" id="SSF54001">
    <property type="entry name" value="Cysteine proteinases"/>
    <property type="match status" value="1"/>
</dbReference>
<dbReference type="InterPro" id="IPR018200">
    <property type="entry name" value="USP_CS"/>
</dbReference>
<dbReference type="InterPro" id="IPR038765">
    <property type="entry name" value="Papain-like_cys_pep_sf"/>
</dbReference>
<dbReference type="AlphaFoldDB" id="A0ABD2Q4Y5"/>
<evidence type="ECO:0000313" key="2">
    <source>
        <dbReference type="EMBL" id="KAL3314478.1"/>
    </source>
</evidence>
<reference evidence="2 3" key="1">
    <citation type="submission" date="2024-11" db="EMBL/GenBank/DDBJ databases">
        <title>Adaptive evolution of stress response genes in parasites aligns with host niche diversity.</title>
        <authorList>
            <person name="Hahn C."/>
            <person name="Resl P."/>
        </authorList>
    </citation>
    <scope>NUCLEOTIDE SEQUENCE [LARGE SCALE GENOMIC DNA]</scope>
    <source>
        <strain evidence="2">EGGRZ-B1_66</strain>
        <tissue evidence="2">Body</tissue>
    </source>
</reference>
<dbReference type="Gene3D" id="3.90.70.10">
    <property type="entry name" value="Cysteine proteinases"/>
    <property type="match status" value="1"/>
</dbReference>
<protein>
    <submittedName>
        <fullName evidence="2">Ubiquitin carboxyl-terminal hydrolase 12</fullName>
    </submittedName>
</protein>
<dbReference type="PROSITE" id="PS00973">
    <property type="entry name" value="USP_2"/>
    <property type="match status" value="1"/>
</dbReference>
<evidence type="ECO:0000259" key="1">
    <source>
        <dbReference type="PROSITE" id="PS50235"/>
    </source>
</evidence>
<dbReference type="CDD" id="cd02257">
    <property type="entry name" value="Peptidase_C19"/>
    <property type="match status" value="1"/>
</dbReference>